<dbReference type="Pfam" id="PF00160">
    <property type="entry name" value="Pro_isomerase"/>
    <property type="match status" value="1"/>
</dbReference>
<evidence type="ECO:0000256" key="4">
    <source>
        <dbReference type="ARBA" id="ARBA00023235"/>
    </source>
</evidence>
<dbReference type="GO" id="GO:0000324">
    <property type="term" value="C:fungal-type vacuole"/>
    <property type="evidence" value="ECO:0007669"/>
    <property type="project" value="TreeGrafter"/>
</dbReference>
<dbReference type="OrthoDB" id="193499at2759"/>
<keyword evidence="3" id="KW-0697">Rotamase</keyword>
<evidence type="ECO:0000256" key="6">
    <source>
        <dbReference type="SAM" id="SignalP"/>
    </source>
</evidence>
<protein>
    <recommendedName>
        <fullName evidence="2">peptidylprolyl isomerase</fullName>
        <ecNumber evidence="2">5.2.1.8</ecNumber>
    </recommendedName>
</protein>
<dbReference type="KEGG" id="lth:KLTH0A06666g"/>
<gene>
    <name evidence="8" type="ordered locus">KLTH0A06666g</name>
</gene>
<evidence type="ECO:0000256" key="5">
    <source>
        <dbReference type="SAM" id="Phobius"/>
    </source>
</evidence>
<name>C5DBZ8_LACTC</name>
<feature type="chain" id="PRO_5002947755" description="peptidylprolyl isomerase" evidence="6">
    <location>
        <begin position="20"/>
        <end position="313"/>
    </location>
</feature>
<dbReference type="STRING" id="559295.C5DBZ8"/>
<dbReference type="Gene3D" id="2.40.100.10">
    <property type="entry name" value="Cyclophilin-like"/>
    <property type="match status" value="1"/>
</dbReference>
<keyword evidence="4" id="KW-0413">Isomerase</keyword>
<dbReference type="InterPro" id="IPR002130">
    <property type="entry name" value="Cyclophilin-type_PPIase_dom"/>
</dbReference>
<dbReference type="HOGENOM" id="CLU_012062_4_1_1"/>
<dbReference type="AlphaFoldDB" id="C5DBZ8"/>
<dbReference type="GO" id="GO:0006457">
    <property type="term" value="P:protein folding"/>
    <property type="evidence" value="ECO:0007669"/>
    <property type="project" value="InterPro"/>
</dbReference>
<keyword evidence="5" id="KW-0812">Transmembrane</keyword>
<sequence length="313" mass="35649">MLVNYVLWVLSALMCFAKAATIDDAKLYAPNPPVTHRAFFTIEYFNNATQQVEETDVTIELYGTVVPKTVDNFVKLAKGVTAVMKGKDEKKDRFTLGYKNTLFHRIINDFMIQGGDVLPDVGPFNTFGGMFFDDENFDLKHDRPGRLSMANINKPDTNASQFFIVTSTRALDELDGKHVVFGQVVAGLEGLLEKVQFVETTKDEYKPKHDVKLKYSLVEDLQISNKEQLHEKYLQDLLAFQNGDRSKGLTMSTTIKQGAKEEKIMRELRYEDLHHPLVKVVLGMVLISAIYVVSKNRKRIFSKTTKIVSMRHE</sequence>
<keyword evidence="6" id="KW-0732">Signal</keyword>
<dbReference type="EMBL" id="CU928165">
    <property type="protein sequence ID" value="CAR21305.1"/>
    <property type="molecule type" value="Genomic_DNA"/>
</dbReference>
<dbReference type="GO" id="GO:0005783">
    <property type="term" value="C:endoplasmic reticulum"/>
    <property type="evidence" value="ECO:0007669"/>
    <property type="project" value="TreeGrafter"/>
</dbReference>
<dbReference type="eggNOG" id="KOG0880">
    <property type="taxonomic scope" value="Eukaryota"/>
</dbReference>
<dbReference type="Proteomes" id="UP000002036">
    <property type="component" value="Chromosome A"/>
</dbReference>
<keyword evidence="5" id="KW-0472">Membrane</keyword>
<dbReference type="OMA" id="LYEPNPP"/>
<dbReference type="FunCoup" id="C5DBZ8">
    <property type="interactions" value="65"/>
</dbReference>
<proteinExistence type="predicted"/>
<feature type="signal peptide" evidence="6">
    <location>
        <begin position="1"/>
        <end position="19"/>
    </location>
</feature>
<evidence type="ECO:0000256" key="2">
    <source>
        <dbReference type="ARBA" id="ARBA00013194"/>
    </source>
</evidence>
<dbReference type="RefSeq" id="XP_002551747.1">
    <property type="nucleotide sequence ID" value="XM_002551701.1"/>
</dbReference>
<feature type="transmembrane region" description="Helical" evidence="5">
    <location>
        <begin position="273"/>
        <end position="293"/>
    </location>
</feature>
<organism evidence="8 9">
    <name type="scientific">Lachancea thermotolerans (strain ATCC 56472 / CBS 6340 / NRRL Y-8284)</name>
    <name type="common">Yeast</name>
    <name type="synonym">Kluyveromyces thermotolerans</name>
    <dbReference type="NCBI Taxonomy" id="559295"/>
    <lineage>
        <taxon>Eukaryota</taxon>
        <taxon>Fungi</taxon>
        <taxon>Dikarya</taxon>
        <taxon>Ascomycota</taxon>
        <taxon>Saccharomycotina</taxon>
        <taxon>Saccharomycetes</taxon>
        <taxon>Saccharomycetales</taxon>
        <taxon>Saccharomycetaceae</taxon>
        <taxon>Lachancea</taxon>
    </lineage>
</organism>
<dbReference type="EC" id="5.2.1.8" evidence="2"/>
<dbReference type="PROSITE" id="PS00170">
    <property type="entry name" value="CSA_PPIASE_1"/>
    <property type="match status" value="1"/>
</dbReference>
<feature type="domain" description="PPIase cyclophilin-type" evidence="7">
    <location>
        <begin position="44"/>
        <end position="218"/>
    </location>
</feature>
<dbReference type="CDD" id="cd00317">
    <property type="entry name" value="cyclophilin"/>
    <property type="match status" value="1"/>
</dbReference>
<comment type="catalytic activity">
    <reaction evidence="1">
        <text>[protein]-peptidylproline (omega=180) = [protein]-peptidylproline (omega=0)</text>
        <dbReference type="Rhea" id="RHEA:16237"/>
        <dbReference type="Rhea" id="RHEA-COMP:10747"/>
        <dbReference type="Rhea" id="RHEA-COMP:10748"/>
        <dbReference type="ChEBI" id="CHEBI:83833"/>
        <dbReference type="ChEBI" id="CHEBI:83834"/>
        <dbReference type="EC" id="5.2.1.8"/>
    </reaction>
</comment>
<reference evidence="8 9" key="1">
    <citation type="journal article" date="2009" name="Genome Res.">
        <title>Comparative genomics of protoploid Saccharomycetaceae.</title>
        <authorList>
            <consortium name="The Genolevures Consortium"/>
            <person name="Souciet J.-L."/>
            <person name="Dujon B."/>
            <person name="Gaillardin C."/>
            <person name="Johnston M."/>
            <person name="Baret P.V."/>
            <person name="Cliften P."/>
            <person name="Sherman D.J."/>
            <person name="Weissenbach J."/>
            <person name="Westhof E."/>
            <person name="Wincker P."/>
            <person name="Jubin C."/>
            <person name="Poulain J."/>
            <person name="Barbe V."/>
            <person name="Segurens B."/>
            <person name="Artiguenave F."/>
            <person name="Anthouard V."/>
            <person name="Vacherie B."/>
            <person name="Val M.-E."/>
            <person name="Fulton R.S."/>
            <person name="Minx P."/>
            <person name="Wilson R."/>
            <person name="Durrens P."/>
            <person name="Jean G."/>
            <person name="Marck C."/>
            <person name="Martin T."/>
            <person name="Nikolski M."/>
            <person name="Rolland T."/>
            <person name="Seret M.-L."/>
            <person name="Casaregola S."/>
            <person name="Despons L."/>
            <person name="Fairhead C."/>
            <person name="Fischer G."/>
            <person name="Lafontaine I."/>
            <person name="Leh V."/>
            <person name="Lemaire M."/>
            <person name="de Montigny J."/>
            <person name="Neuveglise C."/>
            <person name="Thierry A."/>
            <person name="Blanc-Lenfle I."/>
            <person name="Bleykasten C."/>
            <person name="Diffels J."/>
            <person name="Fritsch E."/>
            <person name="Frangeul L."/>
            <person name="Goeffon A."/>
            <person name="Jauniaux N."/>
            <person name="Kachouri-Lafond R."/>
            <person name="Payen C."/>
            <person name="Potier S."/>
            <person name="Pribylova L."/>
            <person name="Ozanne C."/>
            <person name="Richard G.-F."/>
            <person name="Sacerdot C."/>
            <person name="Straub M.-L."/>
            <person name="Talla E."/>
        </authorList>
    </citation>
    <scope>NUCLEOTIDE SEQUENCE [LARGE SCALE GENOMIC DNA]</scope>
    <source>
        <strain evidence="9">ATCC 56472 / CBS 6340 / NRRL Y-8284</strain>
    </source>
</reference>
<keyword evidence="5" id="KW-1133">Transmembrane helix</keyword>
<dbReference type="PANTHER" id="PTHR11071">
    <property type="entry name" value="PEPTIDYL-PROLYL CIS-TRANS ISOMERASE"/>
    <property type="match status" value="1"/>
</dbReference>
<accession>C5DBZ8</accession>
<evidence type="ECO:0000259" key="7">
    <source>
        <dbReference type="PROSITE" id="PS50072"/>
    </source>
</evidence>
<dbReference type="GeneID" id="8290554"/>
<dbReference type="PANTHER" id="PTHR11071:SF568">
    <property type="entry name" value="PEPTIDYL-PROLYL CIS-TRANS ISOMERASE CPR4-RELATED"/>
    <property type="match status" value="1"/>
</dbReference>
<dbReference type="PROSITE" id="PS50072">
    <property type="entry name" value="CSA_PPIASE_2"/>
    <property type="match status" value="1"/>
</dbReference>
<dbReference type="PRINTS" id="PR00153">
    <property type="entry name" value="CSAPPISMRASE"/>
</dbReference>
<dbReference type="InParanoid" id="C5DBZ8"/>
<dbReference type="GO" id="GO:0016018">
    <property type="term" value="F:cyclosporin A binding"/>
    <property type="evidence" value="ECO:0007669"/>
    <property type="project" value="TreeGrafter"/>
</dbReference>
<evidence type="ECO:0000256" key="1">
    <source>
        <dbReference type="ARBA" id="ARBA00000971"/>
    </source>
</evidence>
<dbReference type="GO" id="GO:0003755">
    <property type="term" value="F:peptidyl-prolyl cis-trans isomerase activity"/>
    <property type="evidence" value="ECO:0007669"/>
    <property type="project" value="UniProtKB-KW"/>
</dbReference>
<evidence type="ECO:0000256" key="3">
    <source>
        <dbReference type="ARBA" id="ARBA00023110"/>
    </source>
</evidence>
<evidence type="ECO:0000313" key="8">
    <source>
        <dbReference type="EMBL" id="CAR21305.1"/>
    </source>
</evidence>
<keyword evidence="9" id="KW-1185">Reference proteome</keyword>
<evidence type="ECO:0000313" key="9">
    <source>
        <dbReference type="Proteomes" id="UP000002036"/>
    </source>
</evidence>
<dbReference type="InterPro" id="IPR029000">
    <property type="entry name" value="Cyclophilin-like_dom_sf"/>
</dbReference>
<dbReference type="SUPFAM" id="SSF50891">
    <property type="entry name" value="Cyclophilin-like"/>
    <property type="match status" value="1"/>
</dbReference>
<dbReference type="InterPro" id="IPR020892">
    <property type="entry name" value="Cyclophilin-type_PPIase_CS"/>
</dbReference>